<evidence type="ECO:0000313" key="2">
    <source>
        <dbReference type="EMBL" id="HIZ62516.1"/>
    </source>
</evidence>
<dbReference type="Proteomes" id="UP000824105">
    <property type="component" value="Unassembled WGS sequence"/>
</dbReference>
<reference evidence="2" key="1">
    <citation type="journal article" date="2021" name="PeerJ">
        <title>Extensive microbial diversity within the chicken gut microbiome revealed by metagenomics and culture.</title>
        <authorList>
            <person name="Gilroy R."/>
            <person name="Ravi A."/>
            <person name="Getino M."/>
            <person name="Pursley I."/>
            <person name="Horton D.L."/>
            <person name="Alikhan N.F."/>
            <person name="Baker D."/>
            <person name="Gharbi K."/>
            <person name="Hall N."/>
            <person name="Watson M."/>
            <person name="Adriaenssens E.M."/>
            <person name="Foster-Nyarko E."/>
            <person name="Jarju S."/>
            <person name="Secka A."/>
            <person name="Antonio M."/>
            <person name="Oren A."/>
            <person name="Chaudhuri R.R."/>
            <person name="La Ragione R."/>
            <person name="Hildebrand F."/>
            <person name="Pallen M.J."/>
        </authorList>
    </citation>
    <scope>NUCLEOTIDE SEQUENCE</scope>
    <source>
        <strain evidence="2">CHK188-11489</strain>
    </source>
</reference>
<feature type="domain" description="D-alanyl-D-alanine carboxypeptidase-like core" evidence="1">
    <location>
        <begin position="41"/>
        <end position="167"/>
    </location>
</feature>
<accession>A0A9D2FL56</accession>
<dbReference type="GO" id="GO:0008233">
    <property type="term" value="F:peptidase activity"/>
    <property type="evidence" value="ECO:0007669"/>
    <property type="project" value="InterPro"/>
</dbReference>
<dbReference type="Pfam" id="PF02557">
    <property type="entry name" value="VanY"/>
    <property type="match status" value="1"/>
</dbReference>
<dbReference type="GO" id="GO:0006508">
    <property type="term" value="P:proteolysis"/>
    <property type="evidence" value="ECO:0007669"/>
    <property type="project" value="InterPro"/>
</dbReference>
<comment type="caution">
    <text evidence="2">The sequence shown here is derived from an EMBL/GenBank/DDBJ whole genome shotgun (WGS) entry which is preliminary data.</text>
</comment>
<evidence type="ECO:0000313" key="3">
    <source>
        <dbReference type="Proteomes" id="UP000824105"/>
    </source>
</evidence>
<dbReference type="PANTHER" id="PTHR34385">
    <property type="entry name" value="D-ALANYL-D-ALANINE CARBOXYPEPTIDASE"/>
    <property type="match status" value="1"/>
</dbReference>
<dbReference type="CDD" id="cd14849">
    <property type="entry name" value="DD-dipeptidase_VanXYc"/>
    <property type="match status" value="1"/>
</dbReference>
<sequence>MADFSASGLGPLVLVNRQHPLRSGFSLALAAPDPGYPDILLEAQAAKMLAACIQAVGGAGRIVPVSGWRSHAEQQQIWDDTLDKEGPDFTTSYVAKPGCSEHETGLAIDLAEAAETIDFIRPHFPYDGVCGSFRKAAARYGFIERYRADKSALTGIAAEPWHFRYVGVPHALLMEQHGLCLEEYVERLKEHPMTCILENGRRARVSRHAADAGLPPAQGPRQVSADNLGGVIVTDWEVPQ</sequence>
<dbReference type="Gene3D" id="3.30.200.180">
    <property type="match status" value="1"/>
</dbReference>
<dbReference type="EMBL" id="DXBF01000056">
    <property type="protein sequence ID" value="HIZ62516.1"/>
    <property type="molecule type" value="Genomic_DNA"/>
</dbReference>
<reference evidence="2" key="2">
    <citation type="submission" date="2021-04" db="EMBL/GenBank/DDBJ databases">
        <authorList>
            <person name="Gilroy R."/>
        </authorList>
    </citation>
    <scope>NUCLEOTIDE SEQUENCE</scope>
    <source>
        <strain evidence="2">CHK188-11489</strain>
    </source>
</reference>
<protein>
    <submittedName>
        <fullName evidence="2">M15 family metallopeptidase</fullName>
    </submittedName>
</protein>
<dbReference type="AlphaFoldDB" id="A0A9D2FL56"/>
<gene>
    <name evidence="2" type="ORF">H9724_07100</name>
</gene>
<dbReference type="Gene3D" id="3.30.1380.10">
    <property type="match status" value="1"/>
</dbReference>
<evidence type="ECO:0000259" key="1">
    <source>
        <dbReference type="Pfam" id="PF02557"/>
    </source>
</evidence>
<organism evidence="2 3">
    <name type="scientific">Candidatus Gemmiger avistercoris</name>
    <dbReference type="NCBI Taxonomy" id="2838606"/>
    <lineage>
        <taxon>Bacteria</taxon>
        <taxon>Bacillati</taxon>
        <taxon>Bacillota</taxon>
        <taxon>Clostridia</taxon>
        <taxon>Eubacteriales</taxon>
        <taxon>Gemmiger</taxon>
    </lineage>
</organism>
<dbReference type="SUPFAM" id="SSF55166">
    <property type="entry name" value="Hedgehog/DD-peptidase"/>
    <property type="match status" value="1"/>
</dbReference>
<dbReference type="InterPro" id="IPR052179">
    <property type="entry name" value="DD-CPase-like"/>
</dbReference>
<dbReference type="InterPro" id="IPR009045">
    <property type="entry name" value="Zn_M74/Hedgehog-like"/>
</dbReference>
<dbReference type="PANTHER" id="PTHR34385:SF1">
    <property type="entry name" value="PEPTIDOGLYCAN L-ALANYL-D-GLUTAMATE ENDOPEPTIDASE CWLK"/>
    <property type="match status" value="1"/>
</dbReference>
<dbReference type="InterPro" id="IPR003709">
    <property type="entry name" value="VanY-like_core_dom"/>
</dbReference>
<proteinExistence type="predicted"/>
<name>A0A9D2FL56_9FIRM</name>